<accession>A0A410WTL2</accession>
<dbReference type="PANTHER" id="PTHR38436:SF1">
    <property type="entry name" value="ESTER CYCLASE"/>
    <property type="match status" value="1"/>
</dbReference>
<dbReference type="SUPFAM" id="SSF54427">
    <property type="entry name" value="NTF2-like"/>
    <property type="match status" value="1"/>
</dbReference>
<gene>
    <name evidence="1" type="ORF">M5X16_25380</name>
    <name evidence="2" type="ORF">PC41400_08290</name>
</gene>
<protein>
    <submittedName>
        <fullName evidence="2">Ester cyclase</fullName>
    </submittedName>
</protein>
<evidence type="ECO:0000313" key="1">
    <source>
        <dbReference type="EMBL" id="MCY9599095.1"/>
    </source>
</evidence>
<reference evidence="2 3" key="1">
    <citation type="submission" date="2018-01" db="EMBL/GenBank/DDBJ databases">
        <title>The whole genome sequencing and assembly of Paenibacillus chitinolyticus KCCM 41400 strain.</title>
        <authorList>
            <person name="Kim J.-Y."/>
            <person name="Park M.-K."/>
            <person name="Lee Y.-J."/>
            <person name="Yi H."/>
            <person name="Bahn Y.-S."/>
            <person name="Kim J.F."/>
            <person name="Lee D.-W."/>
        </authorList>
    </citation>
    <scope>NUCLEOTIDE SEQUENCE [LARGE SCALE GENOMIC DNA]</scope>
    <source>
        <strain evidence="2 3">KCCM 41400</strain>
    </source>
</reference>
<evidence type="ECO:0000313" key="2">
    <source>
        <dbReference type="EMBL" id="QAV17661.1"/>
    </source>
</evidence>
<name>A0A410WTL2_9BACL</name>
<dbReference type="InterPro" id="IPR032710">
    <property type="entry name" value="NTF2-like_dom_sf"/>
</dbReference>
<dbReference type="Gene3D" id="3.10.450.50">
    <property type="match status" value="1"/>
</dbReference>
<dbReference type="AlphaFoldDB" id="A0A410WTL2"/>
<reference evidence="1 4" key="2">
    <citation type="submission" date="2022-05" db="EMBL/GenBank/DDBJ databases">
        <title>Genome Sequencing of Bee-Associated Microbes.</title>
        <authorList>
            <person name="Dunlap C."/>
        </authorList>
    </citation>
    <scope>NUCLEOTIDE SEQUENCE [LARGE SCALE GENOMIC DNA]</scope>
    <source>
        <strain evidence="1 4">NRRL B-23120</strain>
    </source>
</reference>
<dbReference type="PANTHER" id="PTHR38436">
    <property type="entry name" value="POLYKETIDE CYCLASE SNOAL-LIKE DOMAIN"/>
    <property type="match status" value="1"/>
</dbReference>
<dbReference type="InterPro" id="IPR009959">
    <property type="entry name" value="Cyclase_SnoaL-like"/>
</dbReference>
<proteinExistence type="predicted"/>
<dbReference type="OrthoDB" id="9182871at2"/>
<dbReference type="GO" id="GO:0030638">
    <property type="term" value="P:polyketide metabolic process"/>
    <property type="evidence" value="ECO:0007669"/>
    <property type="project" value="InterPro"/>
</dbReference>
<dbReference type="Proteomes" id="UP000288943">
    <property type="component" value="Chromosome"/>
</dbReference>
<dbReference type="Pfam" id="PF07366">
    <property type="entry name" value="SnoaL"/>
    <property type="match status" value="1"/>
</dbReference>
<dbReference type="Proteomes" id="UP001527202">
    <property type="component" value="Unassembled WGS sequence"/>
</dbReference>
<dbReference type="RefSeq" id="WP_042229049.1">
    <property type="nucleotide sequence ID" value="NZ_CP026520.1"/>
</dbReference>
<evidence type="ECO:0000313" key="4">
    <source>
        <dbReference type="Proteomes" id="UP001527202"/>
    </source>
</evidence>
<organism evidence="2 3">
    <name type="scientific">Paenibacillus chitinolyticus</name>
    <dbReference type="NCBI Taxonomy" id="79263"/>
    <lineage>
        <taxon>Bacteria</taxon>
        <taxon>Bacillati</taxon>
        <taxon>Bacillota</taxon>
        <taxon>Bacilli</taxon>
        <taxon>Bacillales</taxon>
        <taxon>Paenibacillaceae</taxon>
        <taxon>Paenibacillus</taxon>
    </lineage>
</organism>
<sequence length="156" mass="17143">MKALRPEEVVKRFFDEVRSGKKLAAAPELMAGKVFAHQVQSEQEVTVERTPEVYAEHVQEMLDAYGPFTLEVQELLGSGDRVYVRWKQTGTHIGEVDGYPPTGLPVIELASAVYRVENGKIAEYWIQIDRAGIERQLKRNAAEAGAATATAGGAAD</sequence>
<dbReference type="EMBL" id="JAMDMJ010000039">
    <property type="protein sequence ID" value="MCY9599095.1"/>
    <property type="molecule type" value="Genomic_DNA"/>
</dbReference>
<keyword evidence="4" id="KW-1185">Reference proteome</keyword>
<dbReference type="GeneID" id="95374808"/>
<evidence type="ECO:0000313" key="3">
    <source>
        <dbReference type="Proteomes" id="UP000288943"/>
    </source>
</evidence>
<dbReference type="EMBL" id="CP026520">
    <property type="protein sequence ID" value="QAV17661.1"/>
    <property type="molecule type" value="Genomic_DNA"/>
</dbReference>
<dbReference type="KEGG" id="pchi:PC41400_08290"/>